<dbReference type="PANTHER" id="PTHR30547">
    <property type="entry name" value="UNCHARACTERIZED PROTEIN YHCG-RELATED"/>
    <property type="match status" value="1"/>
</dbReference>
<evidence type="ECO:0000313" key="3">
    <source>
        <dbReference type="Proteomes" id="UP000229307"/>
    </source>
</evidence>
<reference evidence="3" key="1">
    <citation type="submission" date="2017-09" db="EMBL/GenBank/DDBJ databases">
        <title>Depth-based differentiation of microbial function through sediment-hosted aquifers and enrichment of novel symbionts in the deep terrestrial subsurface.</title>
        <authorList>
            <person name="Probst A.J."/>
            <person name="Ladd B."/>
            <person name="Jarett J.K."/>
            <person name="Geller-Mcgrath D.E."/>
            <person name="Sieber C.M.K."/>
            <person name="Emerson J.B."/>
            <person name="Anantharaman K."/>
            <person name="Thomas B.C."/>
            <person name="Malmstrom R."/>
            <person name="Stieglmeier M."/>
            <person name="Klingl A."/>
            <person name="Woyke T."/>
            <person name="Ryan C.M."/>
            <person name="Banfield J.F."/>
        </authorList>
    </citation>
    <scope>NUCLEOTIDE SEQUENCE [LARGE SCALE GENOMIC DNA]</scope>
</reference>
<dbReference type="PANTHER" id="PTHR30547:SF5">
    <property type="entry name" value="NUCLEASE YHCG-RELATED"/>
    <property type="match status" value="1"/>
</dbReference>
<evidence type="ECO:0000313" key="2">
    <source>
        <dbReference type="EMBL" id="PIZ18194.1"/>
    </source>
</evidence>
<evidence type="ECO:0000259" key="1">
    <source>
        <dbReference type="Pfam" id="PF06250"/>
    </source>
</evidence>
<dbReference type="EMBL" id="PFMR01000024">
    <property type="protein sequence ID" value="PIZ18194.1"/>
    <property type="molecule type" value="Genomic_DNA"/>
</dbReference>
<dbReference type="InterPro" id="IPR053148">
    <property type="entry name" value="PD-DEXK-like_domain"/>
</dbReference>
<dbReference type="Pfam" id="PF06250">
    <property type="entry name" value="YhcG_C"/>
    <property type="match status" value="1"/>
</dbReference>
<feature type="non-terminal residue" evidence="2">
    <location>
        <position position="1"/>
    </location>
</feature>
<name>A0A2M7SFC5_9BACT</name>
<dbReference type="InterPro" id="IPR009362">
    <property type="entry name" value="YhcG_C"/>
</dbReference>
<feature type="domain" description="YhcG PDDEXK nuclease" evidence="1">
    <location>
        <begin position="2"/>
        <end position="86"/>
    </location>
</feature>
<gene>
    <name evidence="2" type="ORF">COY52_00715</name>
</gene>
<organism evidence="2 3">
    <name type="scientific">Candidatus Desantisbacteria bacterium CG_4_10_14_0_8_um_filter_48_22</name>
    <dbReference type="NCBI Taxonomy" id="1974543"/>
    <lineage>
        <taxon>Bacteria</taxon>
        <taxon>Candidatus Desantisiibacteriota</taxon>
    </lineage>
</organism>
<comment type="caution">
    <text evidence="2">The sequence shown here is derived from an EMBL/GenBank/DDBJ whole genome shotgun (WGS) entry which is preliminary data.</text>
</comment>
<dbReference type="Proteomes" id="UP000229307">
    <property type="component" value="Unassembled WGS sequence"/>
</dbReference>
<accession>A0A2M7SFC5</accession>
<proteinExistence type="predicted"/>
<protein>
    <recommendedName>
        <fullName evidence="1">YhcG PDDEXK nuclease domain-containing protein</fullName>
    </recommendedName>
</protein>
<sequence length="93" mass="10879">NRFLKCFVLIDFKRGELTHSDAGQMNFYLNYFRENETAEGENPPIGIILCSKKNAVYSRYVLGNLSNKIFASRYKLALPTEKEIDRTLRIERK</sequence>
<dbReference type="AlphaFoldDB" id="A0A2M7SFC5"/>